<dbReference type="Proteomes" id="UP000785200">
    <property type="component" value="Unassembled WGS sequence"/>
</dbReference>
<dbReference type="InterPro" id="IPR036188">
    <property type="entry name" value="FAD/NAD-bd_sf"/>
</dbReference>
<evidence type="ECO:0000256" key="4">
    <source>
        <dbReference type="ARBA" id="ARBA00048448"/>
    </source>
</evidence>
<name>A0A9P6VHR2_9HELO</name>
<feature type="binding site" evidence="5">
    <location>
        <position position="373"/>
    </location>
    <ligand>
        <name>substrate</name>
    </ligand>
</feature>
<dbReference type="PANTHER" id="PTHR43563:SF14">
    <property type="entry name" value="AMINE OXIDASE"/>
    <property type="match status" value="1"/>
</dbReference>
<dbReference type="Gene3D" id="1.10.405.10">
    <property type="entry name" value="Guanine Nucleotide Dissociation Inhibitor, domain 1"/>
    <property type="match status" value="1"/>
</dbReference>
<dbReference type="InterPro" id="IPR001613">
    <property type="entry name" value="Flavin_amine_oxidase"/>
</dbReference>
<feature type="binding site" evidence="5">
    <location>
        <begin position="56"/>
        <end position="57"/>
    </location>
    <ligand>
        <name>FAD</name>
        <dbReference type="ChEBI" id="CHEBI:57692"/>
    </ligand>
</feature>
<dbReference type="Pfam" id="PF01593">
    <property type="entry name" value="Amino_oxidase"/>
    <property type="match status" value="1"/>
</dbReference>
<organism evidence="8 9">
    <name type="scientific">Hyphodiscus hymeniophilus</name>
    <dbReference type="NCBI Taxonomy" id="353542"/>
    <lineage>
        <taxon>Eukaryota</taxon>
        <taxon>Fungi</taxon>
        <taxon>Dikarya</taxon>
        <taxon>Ascomycota</taxon>
        <taxon>Pezizomycotina</taxon>
        <taxon>Leotiomycetes</taxon>
        <taxon>Helotiales</taxon>
        <taxon>Hyphodiscaceae</taxon>
        <taxon>Hyphodiscus</taxon>
    </lineage>
</organism>
<dbReference type="InterPro" id="IPR002937">
    <property type="entry name" value="Amino_oxidase"/>
</dbReference>
<dbReference type="SUPFAM" id="SSF54373">
    <property type="entry name" value="FAD-linked reductases, C-terminal domain"/>
    <property type="match status" value="1"/>
</dbReference>
<dbReference type="SUPFAM" id="SSF51905">
    <property type="entry name" value="FAD/NAD(P)-binding domain"/>
    <property type="match status" value="1"/>
</dbReference>
<evidence type="ECO:0000256" key="5">
    <source>
        <dbReference type="PIRSR" id="PIRSR601613-1"/>
    </source>
</evidence>
<comment type="catalytic activity">
    <reaction evidence="4">
        <text>a secondary aliphatic amine + O2 + H2O = a primary amine + an aldehyde + H2O2</text>
        <dbReference type="Rhea" id="RHEA:26414"/>
        <dbReference type="ChEBI" id="CHEBI:15377"/>
        <dbReference type="ChEBI" id="CHEBI:15379"/>
        <dbReference type="ChEBI" id="CHEBI:16240"/>
        <dbReference type="ChEBI" id="CHEBI:17478"/>
        <dbReference type="ChEBI" id="CHEBI:58855"/>
        <dbReference type="ChEBI" id="CHEBI:65296"/>
        <dbReference type="EC" id="1.4.3.4"/>
    </reaction>
</comment>
<evidence type="ECO:0000313" key="9">
    <source>
        <dbReference type="Proteomes" id="UP000785200"/>
    </source>
</evidence>
<comment type="caution">
    <text evidence="8">The sequence shown here is derived from an EMBL/GenBank/DDBJ whole genome shotgun (WGS) entry which is preliminary data.</text>
</comment>
<dbReference type="PANTHER" id="PTHR43563">
    <property type="entry name" value="AMINE OXIDASE"/>
    <property type="match status" value="1"/>
</dbReference>
<dbReference type="Gene3D" id="3.90.660.10">
    <property type="match status" value="1"/>
</dbReference>
<proteinExistence type="inferred from homology"/>
<evidence type="ECO:0000259" key="7">
    <source>
        <dbReference type="Pfam" id="PF01593"/>
    </source>
</evidence>
<accession>A0A9P6VHR2</accession>
<evidence type="ECO:0000256" key="3">
    <source>
        <dbReference type="ARBA" id="ARBA00023002"/>
    </source>
</evidence>
<keyword evidence="6" id="KW-0285">Flavoprotein</keyword>
<gene>
    <name evidence="8" type="ORF">D0Z07_5817</name>
</gene>
<sequence>MRGGQHAISVGGTVSSLHRNRGNGVDVDVVVVGAGLSGLKAANDIEKAGFSCVVLEANDRVGGKTLSLPASPESQGVVDLGAAWINDTNQSYMFTLAQKYGIRLEAQRAAGFNLSLKADGTVTEAPYGDPAIPAVSVIDKESTIALARFFRLIDDLGIKFAKVSFQGTDCVEIDRLTLAEFSEKRSGHPIASYMANSLAQGFLGVDSDEISALHFIKYCNSGTGLDNMISDKKDGGQYLRNHSGNQTFSIRMAEDLKPNSVLLNSPVTAIEQTSRDKCIVRSRDRKFTCRKVIVSVPTVLLPKISFIPDLPPAKRLLSESTALGYYAKTIFVFSSPWWRDAGLSGTLQAEHGPLCFSRDTCVPSLDQYSITCFIVGQRGRDWSKLSKLARTAQVLGQFQKMMSSVVEKVPEPINIIEQEWSKHEWFLGAPSPVMAPGVLTSEAGRALREPYQNVHFVGTETSDVWEGYMEGAVRSGERGAAEVVAEL</sequence>
<dbReference type="OrthoDB" id="5046242at2759"/>
<dbReference type="EMBL" id="VNKQ01000011">
    <property type="protein sequence ID" value="KAG0647947.1"/>
    <property type="molecule type" value="Genomic_DNA"/>
</dbReference>
<evidence type="ECO:0000313" key="8">
    <source>
        <dbReference type="EMBL" id="KAG0647947.1"/>
    </source>
</evidence>
<keyword evidence="3 6" id="KW-0560">Oxidoreductase</keyword>
<comment type="similarity">
    <text evidence="2 6">Belongs to the flavin monoamine oxidase family.</text>
</comment>
<feature type="binding site" evidence="5">
    <location>
        <position position="267"/>
    </location>
    <ligand>
        <name>FAD</name>
        <dbReference type="ChEBI" id="CHEBI:57692"/>
    </ligand>
</feature>
<reference evidence="8" key="1">
    <citation type="submission" date="2019-07" db="EMBL/GenBank/DDBJ databases">
        <title>Hyphodiscus hymeniophilus genome sequencing and assembly.</title>
        <authorList>
            <person name="Kramer G."/>
            <person name="Nodwell J."/>
        </authorList>
    </citation>
    <scope>NUCLEOTIDE SEQUENCE</scope>
    <source>
        <strain evidence="8">ATCC 34498</strain>
    </source>
</reference>
<dbReference type="Gene3D" id="3.50.50.60">
    <property type="entry name" value="FAD/NAD(P)-binding domain"/>
    <property type="match status" value="1"/>
</dbReference>
<evidence type="ECO:0000256" key="2">
    <source>
        <dbReference type="ARBA" id="ARBA00005995"/>
    </source>
</evidence>
<comment type="cofactor">
    <cofactor evidence="1 6">
        <name>FAD</name>
        <dbReference type="ChEBI" id="CHEBI:57692"/>
    </cofactor>
</comment>
<evidence type="ECO:0000256" key="1">
    <source>
        <dbReference type="ARBA" id="ARBA00001974"/>
    </source>
</evidence>
<keyword evidence="6" id="KW-0274">FAD</keyword>
<feature type="binding site" evidence="5">
    <location>
        <position position="37"/>
    </location>
    <ligand>
        <name>FAD</name>
        <dbReference type="ChEBI" id="CHEBI:57692"/>
    </ligand>
</feature>
<dbReference type="InterPro" id="IPR050703">
    <property type="entry name" value="Flavin_MAO"/>
</dbReference>
<dbReference type="AlphaFoldDB" id="A0A9P6VHR2"/>
<keyword evidence="9" id="KW-1185">Reference proteome</keyword>
<dbReference type="GO" id="GO:0097621">
    <property type="term" value="F:monoamine oxidase activity"/>
    <property type="evidence" value="ECO:0007669"/>
    <property type="project" value="UniProtKB-EC"/>
</dbReference>
<feature type="binding site" evidence="5">
    <location>
        <position position="460"/>
    </location>
    <ligand>
        <name>FAD</name>
        <dbReference type="ChEBI" id="CHEBI:57692"/>
    </ligand>
</feature>
<evidence type="ECO:0000256" key="6">
    <source>
        <dbReference type="RuleBase" id="RU362067"/>
    </source>
</evidence>
<feature type="domain" description="Amine oxidase" evidence="7">
    <location>
        <begin position="36"/>
        <end position="483"/>
    </location>
</feature>
<dbReference type="PRINTS" id="PR00757">
    <property type="entry name" value="AMINEOXDASEF"/>
</dbReference>
<dbReference type="EC" id="1.4.3.-" evidence="6"/>
<protein>
    <recommendedName>
        <fullName evidence="6">Amine oxidase</fullName>
        <ecNumber evidence="6">1.4.3.-</ecNumber>
    </recommendedName>
</protein>